<keyword evidence="2" id="KW-0732">Signal</keyword>
<sequence>MRRLFLSVCVLMIWSTAACAASDVVATYVYQDGTMMTLCVRDSEHVRMDTSPTSYTLLKGNKVYSVNKDDDGNWQVMDMAKMAAMSAGMGSMFGGGTPDPADSELTYTKTGKKEKVAGYTGLVYSAEYKENGKVVSRDEAVLSTHSDLKQVNEGWVAFARAMTKAMGHSAAASMDKSLEQAEEYGYGGMLRYGDEMRLKSLKKTSLKASYFSLPAGAQQMQVQQPPQQSQQQSDSTGLGQDAKDVGQAARDEAKDSTIEGVREGVRDVFKSLF</sequence>
<gene>
    <name evidence="3" type="ORF">DFE_0642</name>
</gene>
<feature type="compositionally biased region" description="Basic and acidic residues" evidence="1">
    <location>
        <begin position="241"/>
        <end position="261"/>
    </location>
</feature>
<dbReference type="Proteomes" id="UP000269883">
    <property type="component" value="Chromosome"/>
</dbReference>
<name>A0A2Z6AVX5_9BACT</name>
<dbReference type="PROSITE" id="PS51257">
    <property type="entry name" value="PROKAR_LIPOPROTEIN"/>
    <property type="match status" value="1"/>
</dbReference>
<evidence type="ECO:0000256" key="1">
    <source>
        <dbReference type="SAM" id="MobiDB-lite"/>
    </source>
</evidence>
<feature type="signal peptide" evidence="2">
    <location>
        <begin position="1"/>
        <end position="20"/>
    </location>
</feature>
<feature type="compositionally biased region" description="Low complexity" evidence="1">
    <location>
        <begin position="218"/>
        <end position="233"/>
    </location>
</feature>
<evidence type="ECO:0000256" key="2">
    <source>
        <dbReference type="SAM" id="SignalP"/>
    </source>
</evidence>
<dbReference type="RefSeq" id="WP_126376559.1">
    <property type="nucleotide sequence ID" value="NZ_AP017378.1"/>
</dbReference>
<dbReference type="KEGG" id="dfl:DFE_0642"/>
<feature type="region of interest" description="Disordered" evidence="1">
    <location>
        <begin position="217"/>
        <end position="261"/>
    </location>
</feature>
<proteinExistence type="predicted"/>
<dbReference type="EMBL" id="AP017378">
    <property type="protein sequence ID" value="BBD07368.1"/>
    <property type="molecule type" value="Genomic_DNA"/>
</dbReference>
<evidence type="ECO:0008006" key="5">
    <source>
        <dbReference type="Google" id="ProtNLM"/>
    </source>
</evidence>
<accession>A0A2Z6AVX5</accession>
<evidence type="ECO:0000313" key="4">
    <source>
        <dbReference type="Proteomes" id="UP000269883"/>
    </source>
</evidence>
<protein>
    <recommendedName>
        <fullName evidence="5">DUF4412 domain-containing protein</fullName>
    </recommendedName>
</protein>
<keyword evidence="4" id="KW-1185">Reference proteome</keyword>
<dbReference type="OrthoDB" id="5455148at2"/>
<feature type="chain" id="PRO_5016248177" description="DUF4412 domain-containing protein" evidence="2">
    <location>
        <begin position="21"/>
        <end position="273"/>
    </location>
</feature>
<dbReference type="AlphaFoldDB" id="A0A2Z6AVX5"/>
<reference evidence="3 4" key="1">
    <citation type="journal article" date="2018" name="Sci. Adv.">
        <title>Multi-heme cytochromes provide a pathway for survival in energy-limited environments.</title>
        <authorList>
            <person name="Deng X."/>
            <person name="Dohmae N."/>
            <person name="Nealson K.H."/>
            <person name="Hashimoto K."/>
            <person name="Okamoto A."/>
        </authorList>
    </citation>
    <scope>NUCLEOTIDE SEQUENCE [LARGE SCALE GENOMIC DNA]</scope>
    <source>
        <strain evidence="3 4">IS5</strain>
    </source>
</reference>
<organism evidence="3 4">
    <name type="scientific">Desulfovibrio ferrophilus</name>
    <dbReference type="NCBI Taxonomy" id="241368"/>
    <lineage>
        <taxon>Bacteria</taxon>
        <taxon>Pseudomonadati</taxon>
        <taxon>Thermodesulfobacteriota</taxon>
        <taxon>Desulfovibrionia</taxon>
        <taxon>Desulfovibrionales</taxon>
        <taxon>Desulfovibrionaceae</taxon>
        <taxon>Desulfovibrio</taxon>
    </lineage>
</organism>
<evidence type="ECO:0000313" key="3">
    <source>
        <dbReference type="EMBL" id="BBD07368.1"/>
    </source>
</evidence>